<dbReference type="EMBL" id="BARW01010137">
    <property type="protein sequence ID" value="GAI73513.1"/>
    <property type="molecule type" value="Genomic_DNA"/>
</dbReference>
<dbReference type="Pfam" id="PF01370">
    <property type="entry name" value="Epimerase"/>
    <property type="match status" value="1"/>
</dbReference>
<keyword evidence="1" id="KW-0812">Transmembrane</keyword>
<dbReference type="GO" id="GO:0004029">
    <property type="term" value="F:aldehyde dehydrogenase (NAD+) activity"/>
    <property type="evidence" value="ECO:0007669"/>
    <property type="project" value="TreeGrafter"/>
</dbReference>
<gene>
    <name evidence="3" type="ORF">S12H4_20096</name>
</gene>
<dbReference type="PANTHER" id="PTHR48079">
    <property type="entry name" value="PROTEIN YEEZ"/>
    <property type="match status" value="1"/>
</dbReference>
<dbReference type="InterPro" id="IPR001509">
    <property type="entry name" value="Epimerase_deHydtase"/>
</dbReference>
<dbReference type="PANTHER" id="PTHR48079:SF6">
    <property type="entry name" value="NAD(P)-BINDING DOMAIN-CONTAINING PROTEIN-RELATED"/>
    <property type="match status" value="1"/>
</dbReference>
<feature type="non-terminal residue" evidence="3">
    <location>
        <position position="1"/>
    </location>
</feature>
<feature type="transmembrane region" description="Helical" evidence="1">
    <location>
        <begin position="248"/>
        <end position="271"/>
    </location>
</feature>
<evidence type="ECO:0000259" key="2">
    <source>
        <dbReference type="Pfam" id="PF01370"/>
    </source>
</evidence>
<keyword evidence="1" id="KW-1133">Transmembrane helix</keyword>
<dbReference type="InterPro" id="IPR051783">
    <property type="entry name" value="NAD(P)-dependent_oxidoreduct"/>
</dbReference>
<evidence type="ECO:0000313" key="3">
    <source>
        <dbReference type="EMBL" id="GAI73513.1"/>
    </source>
</evidence>
<evidence type="ECO:0000256" key="1">
    <source>
        <dbReference type="SAM" id="Phobius"/>
    </source>
</evidence>
<sequence>ATGFVGNVLLNELPKSFPGSHISAFVLPNDPLKNCLLKHKGLNIIEGNIVNREEVLNAVKGHNYVIHLAGFISYWRKDYKKLMDVNKIGVKNIVEACIKHDISNLVHISSVGAIGFYKDGSFAREDTPFNWPNYIFYMISKYEGQKVVEKSIKDKKLKAVILNPASIMGPGDPNLFSPHNQLYNTIYKKILFGCFSGGLAVVDVRDVVSMIIKALNSDQNGEKYLMVGANVEYSRVAKTIAKYVKKRVYPFPVPSFFLIFVGGLLELMSYITNRRPLLTYAYGKISG</sequence>
<feature type="non-terminal residue" evidence="3">
    <location>
        <position position="287"/>
    </location>
</feature>
<accession>X1QZ35</accession>
<reference evidence="3" key="1">
    <citation type="journal article" date="2014" name="Front. Microbiol.">
        <title>High frequency of phylogenetically diverse reductive dehalogenase-homologous genes in deep subseafloor sedimentary metagenomes.</title>
        <authorList>
            <person name="Kawai M."/>
            <person name="Futagami T."/>
            <person name="Toyoda A."/>
            <person name="Takaki Y."/>
            <person name="Nishi S."/>
            <person name="Hori S."/>
            <person name="Arai W."/>
            <person name="Tsubouchi T."/>
            <person name="Morono Y."/>
            <person name="Uchiyama I."/>
            <person name="Ito T."/>
            <person name="Fujiyama A."/>
            <person name="Inagaki F."/>
            <person name="Takami H."/>
        </authorList>
    </citation>
    <scope>NUCLEOTIDE SEQUENCE</scope>
    <source>
        <strain evidence="3">Expedition CK06-06</strain>
    </source>
</reference>
<protein>
    <recommendedName>
        <fullName evidence="2">NAD-dependent epimerase/dehydratase domain-containing protein</fullName>
    </recommendedName>
</protein>
<organism evidence="3">
    <name type="scientific">marine sediment metagenome</name>
    <dbReference type="NCBI Taxonomy" id="412755"/>
    <lineage>
        <taxon>unclassified sequences</taxon>
        <taxon>metagenomes</taxon>
        <taxon>ecological metagenomes</taxon>
    </lineage>
</organism>
<name>X1QZ35_9ZZZZ</name>
<dbReference type="AlphaFoldDB" id="X1QZ35"/>
<dbReference type="SUPFAM" id="SSF51735">
    <property type="entry name" value="NAD(P)-binding Rossmann-fold domains"/>
    <property type="match status" value="1"/>
</dbReference>
<dbReference type="InterPro" id="IPR036291">
    <property type="entry name" value="NAD(P)-bd_dom_sf"/>
</dbReference>
<dbReference type="GO" id="GO:0005737">
    <property type="term" value="C:cytoplasm"/>
    <property type="evidence" value="ECO:0007669"/>
    <property type="project" value="TreeGrafter"/>
</dbReference>
<feature type="domain" description="NAD-dependent epimerase/dehydratase" evidence="2">
    <location>
        <begin position="1"/>
        <end position="223"/>
    </location>
</feature>
<proteinExistence type="predicted"/>
<dbReference type="Gene3D" id="3.40.50.720">
    <property type="entry name" value="NAD(P)-binding Rossmann-like Domain"/>
    <property type="match status" value="1"/>
</dbReference>
<keyword evidence="1" id="KW-0472">Membrane</keyword>
<comment type="caution">
    <text evidence="3">The sequence shown here is derived from an EMBL/GenBank/DDBJ whole genome shotgun (WGS) entry which is preliminary data.</text>
</comment>